<keyword evidence="7" id="KW-1185">Reference proteome</keyword>
<dbReference type="SUPFAM" id="SSF52047">
    <property type="entry name" value="RNI-like"/>
    <property type="match status" value="1"/>
</dbReference>
<keyword evidence="6" id="KW-0675">Receptor</keyword>
<keyword evidence="2" id="KW-0677">Repeat</keyword>
<proteinExistence type="predicted"/>
<protein>
    <submittedName>
        <fullName evidence="6">Receptor protein kinase CLAVATA1</fullName>
    </submittedName>
</protein>
<reference evidence="5" key="2">
    <citation type="submission" date="2024-04" db="EMBL/GenBank/DDBJ databases">
        <authorList>
            <person name="Chen Y."/>
            <person name="Shah S."/>
            <person name="Dougan E. K."/>
            <person name="Thang M."/>
            <person name="Chan C."/>
        </authorList>
    </citation>
    <scope>NUCLEOTIDE SEQUENCE [LARGE SCALE GENOMIC DNA]</scope>
</reference>
<dbReference type="InterPro" id="IPR050647">
    <property type="entry name" value="Plant_LRR-RLKs"/>
</dbReference>
<dbReference type="OrthoDB" id="439624at2759"/>
<dbReference type="Proteomes" id="UP001152797">
    <property type="component" value="Unassembled WGS sequence"/>
</dbReference>
<dbReference type="GO" id="GO:0016301">
    <property type="term" value="F:kinase activity"/>
    <property type="evidence" value="ECO:0007669"/>
    <property type="project" value="UniProtKB-KW"/>
</dbReference>
<evidence type="ECO:0000313" key="6">
    <source>
        <dbReference type="EMBL" id="CAL4778154.1"/>
    </source>
</evidence>
<feature type="chain" id="PRO_5043270351" evidence="3">
    <location>
        <begin position="18"/>
        <end position="546"/>
    </location>
</feature>
<gene>
    <name evidence="4" type="ORF">C1SCF055_LOCUS17794</name>
</gene>
<dbReference type="PANTHER" id="PTHR48056">
    <property type="entry name" value="LRR RECEPTOR-LIKE SERINE/THREONINE-PROTEIN KINASE-RELATED"/>
    <property type="match status" value="1"/>
</dbReference>
<keyword evidence="1" id="KW-0433">Leucine-rich repeat</keyword>
<name>A0A9P1CEM7_9DINO</name>
<keyword evidence="6" id="KW-0808">Transferase</keyword>
<evidence type="ECO:0000256" key="3">
    <source>
        <dbReference type="SAM" id="SignalP"/>
    </source>
</evidence>
<evidence type="ECO:0000256" key="2">
    <source>
        <dbReference type="ARBA" id="ARBA00022737"/>
    </source>
</evidence>
<sequence>MLRTLAATLRTFWVVTAACDLPVQKINQGVLPQMREEPSEHWHWAESYGFSAAQWDEMVNGSKVTEEYLKLLIEKGQRDWESELLAEHHVSLRRSLRAKQRVAVQRVMELVQTNDRLGQMFGNRQILEATSSYYLLGNDVPPDMLPFHEELQSLQSLERAFGIFNVRSKRYKGCLLVAPSTKLEAHCNCWEFWSCAATNGAPFVARVTLHPPERRPNTTELAPLRGVRIVETSGGGVFQEAFVQTLVKLFPNLRVLKVNMVSDDLVLYPQLHSWSSSILALHLHAPTSGPMVQMLCQLRKLRYLTFGGAEASDGTESLMAFPACMGNLSELVHVKVVGCNLTGSASLPSTLSNLKELKVFEAFEQGRLNADDEAACPGDWLPNRTDCVPGYVARADAPESPVWRCPVHGWNLQMDDMTLPWWNWQSLEKMHIDANFIYGTIPEQLPELWPHLRSLDLHDLKLSGALPLSLTTLENLTQLQVQLNDLQCPEGVDVIAALMKRPKMRVLHVDANPRMCGCLPPEAPHFLHLSVGETSIRLNCDEHLEL</sequence>
<dbReference type="PANTHER" id="PTHR48056:SF72">
    <property type="entry name" value="MALECTIN DOMAIN-CONTAINING PROTEIN"/>
    <property type="match status" value="1"/>
</dbReference>
<dbReference type="AlphaFoldDB" id="A0A9P1CEM7"/>
<accession>A0A9P1CEM7</accession>
<evidence type="ECO:0000313" key="5">
    <source>
        <dbReference type="EMBL" id="CAL1144217.1"/>
    </source>
</evidence>
<keyword evidence="3" id="KW-0732">Signal</keyword>
<evidence type="ECO:0000313" key="4">
    <source>
        <dbReference type="EMBL" id="CAI3990842.1"/>
    </source>
</evidence>
<organism evidence="4">
    <name type="scientific">Cladocopium goreaui</name>
    <dbReference type="NCBI Taxonomy" id="2562237"/>
    <lineage>
        <taxon>Eukaryota</taxon>
        <taxon>Sar</taxon>
        <taxon>Alveolata</taxon>
        <taxon>Dinophyceae</taxon>
        <taxon>Suessiales</taxon>
        <taxon>Symbiodiniaceae</taxon>
        <taxon>Cladocopium</taxon>
    </lineage>
</organism>
<dbReference type="EMBL" id="CAMXCT030001522">
    <property type="protein sequence ID" value="CAL4778154.1"/>
    <property type="molecule type" value="Genomic_DNA"/>
</dbReference>
<feature type="signal peptide" evidence="3">
    <location>
        <begin position="1"/>
        <end position="17"/>
    </location>
</feature>
<evidence type="ECO:0000256" key="1">
    <source>
        <dbReference type="ARBA" id="ARBA00022614"/>
    </source>
</evidence>
<dbReference type="InterPro" id="IPR032675">
    <property type="entry name" value="LRR_dom_sf"/>
</dbReference>
<dbReference type="EMBL" id="CAMXCT010001522">
    <property type="protein sequence ID" value="CAI3990842.1"/>
    <property type="molecule type" value="Genomic_DNA"/>
</dbReference>
<dbReference type="Gene3D" id="3.80.10.10">
    <property type="entry name" value="Ribonuclease Inhibitor"/>
    <property type="match status" value="2"/>
</dbReference>
<keyword evidence="6" id="KW-0418">Kinase</keyword>
<reference evidence="4" key="1">
    <citation type="submission" date="2022-10" db="EMBL/GenBank/DDBJ databases">
        <authorList>
            <person name="Chen Y."/>
            <person name="Dougan E. K."/>
            <person name="Chan C."/>
            <person name="Rhodes N."/>
            <person name="Thang M."/>
        </authorList>
    </citation>
    <scope>NUCLEOTIDE SEQUENCE</scope>
</reference>
<comment type="caution">
    <text evidence="4">The sequence shown here is derived from an EMBL/GenBank/DDBJ whole genome shotgun (WGS) entry which is preliminary data.</text>
</comment>
<dbReference type="EMBL" id="CAMXCT020001522">
    <property type="protein sequence ID" value="CAL1144217.1"/>
    <property type="molecule type" value="Genomic_DNA"/>
</dbReference>
<evidence type="ECO:0000313" key="7">
    <source>
        <dbReference type="Proteomes" id="UP001152797"/>
    </source>
</evidence>